<feature type="region of interest" description="Disordered" evidence="1">
    <location>
        <begin position="1"/>
        <end position="42"/>
    </location>
</feature>
<dbReference type="AlphaFoldDB" id="A0A0E9U2X4"/>
<sequence>MGFVTSASTAPGDRKFTPVSHPGPLKRTDPSAIRKQPAEGGL</sequence>
<protein>
    <submittedName>
        <fullName evidence="2">Uncharacterized protein</fullName>
    </submittedName>
</protein>
<organism evidence="2">
    <name type="scientific">Anguilla anguilla</name>
    <name type="common">European freshwater eel</name>
    <name type="synonym">Muraena anguilla</name>
    <dbReference type="NCBI Taxonomy" id="7936"/>
    <lineage>
        <taxon>Eukaryota</taxon>
        <taxon>Metazoa</taxon>
        <taxon>Chordata</taxon>
        <taxon>Craniata</taxon>
        <taxon>Vertebrata</taxon>
        <taxon>Euteleostomi</taxon>
        <taxon>Actinopterygii</taxon>
        <taxon>Neopterygii</taxon>
        <taxon>Teleostei</taxon>
        <taxon>Anguilliformes</taxon>
        <taxon>Anguillidae</taxon>
        <taxon>Anguilla</taxon>
    </lineage>
</organism>
<proteinExistence type="predicted"/>
<dbReference type="EMBL" id="GBXM01048406">
    <property type="protein sequence ID" value="JAH60171.1"/>
    <property type="molecule type" value="Transcribed_RNA"/>
</dbReference>
<evidence type="ECO:0000256" key="1">
    <source>
        <dbReference type="SAM" id="MobiDB-lite"/>
    </source>
</evidence>
<reference evidence="2" key="1">
    <citation type="submission" date="2014-11" db="EMBL/GenBank/DDBJ databases">
        <authorList>
            <person name="Amaro Gonzalez C."/>
        </authorList>
    </citation>
    <scope>NUCLEOTIDE SEQUENCE</scope>
</reference>
<accession>A0A0E9U2X4</accession>
<reference evidence="2" key="2">
    <citation type="journal article" date="2015" name="Fish Shellfish Immunol.">
        <title>Early steps in the European eel (Anguilla anguilla)-Vibrio vulnificus interaction in the gills: Role of the RtxA13 toxin.</title>
        <authorList>
            <person name="Callol A."/>
            <person name="Pajuelo D."/>
            <person name="Ebbesson L."/>
            <person name="Teles M."/>
            <person name="MacKenzie S."/>
            <person name="Amaro C."/>
        </authorList>
    </citation>
    <scope>NUCLEOTIDE SEQUENCE</scope>
</reference>
<name>A0A0E9U2X4_ANGAN</name>
<evidence type="ECO:0000313" key="2">
    <source>
        <dbReference type="EMBL" id="JAH60171.1"/>
    </source>
</evidence>